<feature type="transmembrane region" description="Helical" evidence="1">
    <location>
        <begin position="6"/>
        <end position="27"/>
    </location>
</feature>
<dbReference type="EMBL" id="QQAZ01000006">
    <property type="protein sequence ID" value="RDI49924.1"/>
    <property type="molecule type" value="Genomic_DNA"/>
</dbReference>
<comment type="caution">
    <text evidence="2">The sequence shown here is derived from an EMBL/GenBank/DDBJ whole genome shotgun (WGS) entry which is preliminary data.</text>
</comment>
<accession>A0A370H2N3</accession>
<dbReference type="Proteomes" id="UP000255355">
    <property type="component" value="Unassembled WGS sequence"/>
</dbReference>
<sequence length="55" mass="6227">MNGLDWEVGLLVVTGIPLVVLMIAVLWPQRMPRDRSVRAIRDRIEREGSEGRGGR</sequence>
<gene>
    <name evidence="2" type="ORF">DFR68_106362</name>
</gene>
<keyword evidence="1" id="KW-1133">Transmembrane helix</keyword>
<keyword evidence="3" id="KW-1185">Reference proteome</keyword>
<keyword evidence="1" id="KW-0472">Membrane</keyword>
<evidence type="ECO:0000313" key="3">
    <source>
        <dbReference type="Proteomes" id="UP000255355"/>
    </source>
</evidence>
<keyword evidence="1" id="KW-0812">Transmembrane</keyword>
<dbReference type="AlphaFoldDB" id="A0A370H2N3"/>
<evidence type="ECO:0000256" key="1">
    <source>
        <dbReference type="SAM" id="Phobius"/>
    </source>
</evidence>
<protein>
    <submittedName>
        <fullName evidence="2">Uncharacterized protein</fullName>
    </submittedName>
</protein>
<organism evidence="2 3">
    <name type="scientific">Nocardia mexicana</name>
    <dbReference type="NCBI Taxonomy" id="279262"/>
    <lineage>
        <taxon>Bacteria</taxon>
        <taxon>Bacillati</taxon>
        <taxon>Actinomycetota</taxon>
        <taxon>Actinomycetes</taxon>
        <taxon>Mycobacteriales</taxon>
        <taxon>Nocardiaceae</taxon>
        <taxon>Nocardia</taxon>
    </lineage>
</organism>
<name>A0A370H2N3_9NOCA</name>
<proteinExistence type="predicted"/>
<reference evidence="2 3" key="1">
    <citation type="submission" date="2018-07" db="EMBL/GenBank/DDBJ databases">
        <title>Genomic Encyclopedia of Type Strains, Phase IV (KMG-IV): sequencing the most valuable type-strain genomes for metagenomic binning, comparative biology and taxonomic classification.</title>
        <authorList>
            <person name="Goeker M."/>
        </authorList>
    </citation>
    <scope>NUCLEOTIDE SEQUENCE [LARGE SCALE GENOMIC DNA]</scope>
    <source>
        <strain evidence="2 3">DSM 44952</strain>
    </source>
</reference>
<evidence type="ECO:0000313" key="2">
    <source>
        <dbReference type="EMBL" id="RDI49924.1"/>
    </source>
</evidence>
<dbReference type="STRING" id="1210089.GCA_001613165_05176"/>